<dbReference type="AlphaFoldDB" id="A0AAV4ADX6"/>
<reference evidence="1 2" key="1">
    <citation type="journal article" date="2021" name="Elife">
        <title>Chloroplast acquisition without the gene transfer in kleptoplastic sea slugs, Plakobranchus ocellatus.</title>
        <authorList>
            <person name="Maeda T."/>
            <person name="Takahashi S."/>
            <person name="Yoshida T."/>
            <person name="Shimamura S."/>
            <person name="Takaki Y."/>
            <person name="Nagai Y."/>
            <person name="Toyoda A."/>
            <person name="Suzuki Y."/>
            <person name="Arimoto A."/>
            <person name="Ishii H."/>
            <person name="Satoh N."/>
            <person name="Nishiyama T."/>
            <person name="Hasebe M."/>
            <person name="Maruyama T."/>
            <person name="Minagawa J."/>
            <person name="Obokata J."/>
            <person name="Shigenobu S."/>
        </authorList>
    </citation>
    <scope>NUCLEOTIDE SEQUENCE [LARGE SCALE GENOMIC DNA]</scope>
</reference>
<proteinExistence type="predicted"/>
<sequence>MTSKLRTFLSDVIACVDASLLEVLESPSCDDVTDHLSQVLLTRGEESCIAKASNFCTLLETPVARYNLAKVFSEPKGRENFMLRLLVSLGAHTNMCQGPGANIFLLDLLSNVMHRNTTYTMPNGQAMPVFEP</sequence>
<accession>A0AAV4ADX6</accession>
<evidence type="ECO:0000313" key="1">
    <source>
        <dbReference type="EMBL" id="GFO09401.1"/>
    </source>
</evidence>
<comment type="caution">
    <text evidence="1">The sequence shown here is derived from an EMBL/GenBank/DDBJ whole genome shotgun (WGS) entry which is preliminary data.</text>
</comment>
<evidence type="ECO:0000313" key="2">
    <source>
        <dbReference type="Proteomes" id="UP000735302"/>
    </source>
</evidence>
<dbReference type="Proteomes" id="UP000735302">
    <property type="component" value="Unassembled WGS sequence"/>
</dbReference>
<dbReference type="EMBL" id="BLXT01004061">
    <property type="protein sequence ID" value="GFO09401.1"/>
    <property type="molecule type" value="Genomic_DNA"/>
</dbReference>
<protein>
    <submittedName>
        <fullName evidence="1">Uncharacterized protein</fullName>
    </submittedName>
</protein>
<gene>
    <name evidence="1" type="ORF">PoB_003590600</name>
</gene>
<name>A0AAV4ADX6_9GAST</name>
<organism evidence="1 2">
    <name type="scientific">Plakobranchus ocellatus</name>
    <dbReference type="NCBI Taxonomy" id="259542"/>
    <lineage>
        <taxon>Eukaryota</taxon>
        <taxon>Metazoa</taxon>
        <taxon>Spiralia</taxon>
        <taxon>Lophotrochozoa</taxon>
        <taxon>Mollusca</taxon>
        <taxon>Gastropoda</taxon>
        <taxon>Heterobranchia</taxon>
        <taxon>Euthyneura</taxon>
        <taxon>Panpulmonata</taxon>
        <taxon>Sacoglossa</taxon>
        <taxon>Placobranchoidea</taxon>
        <taxon>Plakobranchidae</taxon>
        <taxon>Plakobranchus</taxon>
    </lineage>
</organism>
<keyword evidence="2" id="KW-1185">Reference proteome</keyword>